<feature type="region of interest" description="Disordered" evidence="4">
    <location>
        <begin position="186"/>
        <end position="223"/>
    </location>
</feature>
<dbReference type="PRINTS" id="PR00301">
    <property type="entry name" value="HEATSHOCK70"/>
</dbReference>
<sequence length="856" mass="93145">MQFLSGILAFSPLVSAIAFYDLEPTPSSNAFKPCIQCQRPQPTQGPNYKELVRRQASTSLTPIEGPDRVCGYKFGQSESPLVGLCGATSRCGYATADGQDGEIYCFGTTASAPRPPWTSCIGGVGATSCLADSACSNNPGILVCTSTASHCNVGTFIGLGVKAVWCGDILYSGTVPVSTTYPGQIGRSFTHPGSESTITSSPPSTTSTTVPPPPQPKSQNHTGAIVGGTVGGVAAIAGLITGIWFFCIRKKRKNAQPTSQEPPNPSLLPQQPPSDFNPYLQSPAEKYGTTAQTAYAPQPQQPYSSPMSQVQSLASPVQHQPSCKSELSAESPTRSPSSPLLNTVPTVLEMMGFATILVLAILLGPHDEQSQQPPRVVSDNAGEYKDVIAIEIGDTYSRVALINSILDVYVPAHILGQNFSDPRLQHTIESLQYTVIENDSKPVIEVRTGTSKEIIAPEEVLFHLVKRLKTIAEDYFGHNVQYAVMTVPFCFDKSQIEATKKAAELAGLKVFRLLIEPIAAGLAYGLGDFSNNVGWDEWYVLFFNIEPATLDICLMTVDTGVFEIISTASDHTVSEDVNETQLFKRMLDLIAGVLEKGETEKRRINGVILNGDPEYVAKIRSTVSNLFEGKKFYDEIPSNEAIVHGAAMHTEVFFSEPDIPNFIFYGIVPLSVGVETSGEVFTTIVHRNYMIPIWRARNFTTVMDNQTEINLRIFEGERQIAGKNRFLGQITLSGIQAAPKGVPNIEVAVEIDAENKLTIIAREEKNKKEGKFVKIYDLGSYSDELVSEFILDVENHRDDLQVIEAKAANQVGIKRQLDGVMLKIQELKEGIVGSIRLLMISSERLIYTSFSAIMSS</sequence>
<feature type="region of interest" description="Disordered" evidence="4">
    <location>
        <begin position="296"/>
        <end position="340"/>
    </location>
</feature>
<dbReference type="GO" id="GO:0140662">
    <property type="term" value="F:ATP-dependent protein folding chaperone"/>
    <property type="evidence" value="ECO:0007669"/>
    <property type="project" value="InterPro"/>
</dbReference>
<feature type="transmembrane region" description="Helical" evidence="5">
    <location>
        <begin position="340"/>
        <end position="363"/>
    </location>
</feature>
<protein>
    <submittedName>
        <fullName evidence="7">Uncharacterized protein</fullName>
    </submittedName>
</protein>
<feature type="chain" id="PRO_5017674192" evidence="6">
    <location>
        <begin position="17"/>
        <end position="856"/>
    </location>
</feature>
<keyword evidence="5" id="KW-0472">Membrane</keyword>
<feature type="non-terminal residue" evidence="7">
    <location>
        <position position="856"/>
    </location>
</feature>
<gene>
    <name evidence="7" type="ORF">B7463_g2358</name>
</gene>
<evidence type="ECO:0000256" key="6">
    <source>
        <dbReference type="SAM" id="SignalP"/>
    </source>
</evidence>
<name>A0A3E2HKR3_SCYLI</name>
<evidence type="ECO:0000256" key="4">
    <source>
        <dbReference type="SAM" id="MobiDB-lite"/>
    </source>
</evidence>
<dbReference type="InterPro" id="IPR043129">
    <property type="entry name" value="ATPase_NBD"/>
</dbReference>
<dbReference type="EMBL" id="NCSJ02000027">
    <property type="protein sequence ID" value="RFU33980.1"/>
    <property type="molecule type" value="Genomic_DNA"/>
</dbReference>
<organism evidence="7 8">
    <name type="scientific">Scytalidium lignicola</name>
    <name type="common">Hyphomycete</name>
    <dbReference type="NCBI Taxonomy" id="5539"/>
    <lineage>
        <taxon>Eukaryota</taxon>
        <taxon>Fungi</taxon>
        <taxon>Dikarya</taxon>
        <taxon>Ascomycota</taxon>
        <taxon>Pezizomycotina</taxon>
        <taxon>Leotiomycetes</taxon>
        <taxon>Leotiomycetes incertae sedis</taxon>
        <taxon>Scytalidium</taxon>
    </lineage>
</organism>
<evidence type="ECO:0000313" key="7">
    <source>
        <dbReference type="EMBL" id="RFU33980.1"/>
    </source>
</evidence>
<dbReference type="PANTHER" id="PTHR19375">
    <property type="entry name" value="HEAT SHOCK PROTEIN 70KDA"/>
    <property type="match status" value="1"/>
</dbReference>
<dbReference type="InterPro" id="IPR029047">
    <property type="entry name" value="HSP70_peptide-bd_sf"/>
</dbReference>
<evidence type="ECO:0000256" key="2">
    <source>
        <dbReference type="ARBA" id="ARBA00022741"/>
    </source>
</evidence>
<evidence type="ECO:0000313" key="8">
    <source>
        <dbReference type="Proteomes" id="UP000258309"/>
    </source>
</evidence>
<dbReference type="InterPro" id="IPR013126">
    <property type="entry name" value="Hsp_70_fam"/>
</dbReference>
<dbReference type="Gene3D" id="2.60.34.10">
    <property type="entry name" value="Substrate Binding Domain Of DNAk, Chain A, domain 1"/>
    <property type="match status" value="1"/>
</dbReference>
<dbReference type="Gene3D" id="3.30.420.40">
    <property type="match status" value="2"/>
</dbReference>
<dbReference type="GO" id="GO:0005524">
    <property type="term" value="F:ATP binding"/>
    <property type="evidence" value="ECO:0007669"/>
    <property type="project" value="UniProtKB-KW"/>
</dbReference>
<keyword evidence="8" id="KW-1185">Reference proteome</keyword>
<keyword evidence="5" id="KW-0812">Transmembrane</keyword>
<dbReference type="FunFam" id="3.30.420.40:FF:000028">
    <property type="entry name" value="heat shock 70 kDa protein-like"/>
    <property type="match status" value="1"/>
</dbReference>
<dbReference type="STRING" id="5539.A0A3E2HKR3"/>
<accession>A0A3E2HKR3</accession>
<comment type="similarity">
    <text evidence="1">Belongs to the heat shock protein 70 family.</text>
</comment>
<dbReference type="SUPFAM" id="SSF53067">
    <property type="entry name" value="Actin-like ATPase domain"/>
    <property type="match status" value="2"/>
</dbReference>
<feature type="compositionally biased region" description="Low complexity" evidence="4">
    <location>
        <begin position="296"/>
        <end position="312"/>
    </location>
</feature>
<evidence type="ECO:0000256" key="5">
    <source>
        <dbReference type="SAM" id="Phobius"/>
    </source>
</evidence>
<feature type="compositionally biased region" description="Low complexity" evidence="4">
    <location>
        <begin position="192"/>
        <end position="209"/>
    </location>
</feature>
<keyword evidence="3" id="KW-0067">ATP-binding</keyword>
<dbReference type="AlphaFoldDB" id="A0A3E2HKR3"/>
<keyword evidence="5" id="KW-1133">Transmembrane helix</keyword>
<dbReference type="Pfam" id="PF00012">
    <property type="entry name" value="HSP70"/>
    <property type="match status" value="2"/>
</dbReference>
<feature type="region of interest" description="Disordered" evidence="4">
    <location>
        <begin position="255"/>
        <end position="283"/>
    </location>
</feature>
<proteinExistence type="inferred from homology"/>
<keyword evidence="2" id="KW-0547">Nucleotide-binding</keyword>
<dbReference type="SUPFAM" id="SSF100920">
    <property type="entry name" value="Heat shock protein 70kD (HSP70), peptide-binding domain"/>
    <property type="match status" value="1"/>
</dbReference>
<feature type="compositionally biased region" description="Polar residues" evidence="4">
    <location>
        <begin position="313"/>
        <end position="340"/>
    </location>
</feature>
<reference evidence="7 8" key="1">
    <citation type="submission" date="2018-05" db="EMBL/GenBank/DDBJ databases">
        <title>Draft genome sequence of Scytalidium lignicola DSM 105466, a ubiquitous saprotrophic fungus.</title>
        <authorList>
            <person name="Buettner E."/>
            <person name="Gebauer A.M."/>
            <person name="Hofrichter M."/>
            <person name="Liers C."/>
            <person name="Kellner H."/>
        </authorList>
    </citation>
    <scope>NUCLEOTIDE SEQUENCE [LARGE SCALE GENOMIC DNA]</scope>
    <source>
        <strain evidence="7 8">DSM 105466</strain>
    </source>
</reference>
<feature type="transmembrane region" description="Helical" evidence="5">
    <location>
        <begin position="224"/>
        <end position="247"/>
    </location>
</feature>
<evidence type="ECO:0000256" key="3">
    <source>
        <dbReference type="ARBA" id="ARBA00022840"/>
    </source>
</evidence>
<keyword evidence="6" id="KW-0732">Signal</keyword>
<evidence type="ECO:0000256" key="1">
    <source>
        <dbReference type="ARBA" id="ARBA00007381"/>
    </source>
</evidence>
<feature type="compositionally biased region" description="Pro residues" evidence="4">
    <location>
        <begin position="260"/>
        <end position="272"/>
    </location>
</feature>
<dbReference type="Proteomes" id="UP000258309">
    <property type="component" value="Unassembled WGS sequence"/>
</dbReference>
<dbReference type="OrthoDB" id="5347452at2759"/>
<feature type="non-terminal residue" evidence="7">
    <location>
        <position position="1"/>
    </location>
</feature>
<feature type="signal peptide" evidence="6">
    <location>
        <begin position="1"/>
        <end position="16"/>
    </location>
</feature>
<comment type="caution">
    <text evidence="7">The sequence shown here is derived from an EMBL/GenBank/DDBJ whole genome shotgun (WGS) entry which is preliminary data.</text>
</comment>